<evidence type="ECO:0000313" key="14">
    <source>
        <dbReference type="Proteomes" id="UP000831151"/>
    </source>
</evidence>
<dbReference type="Gene3D" id="1.10.246.80">
    <property type="match status" value="1"/>
</dbReference>
<evidence type="ECO:0000256" key="9">
    <source>
        <dbReference type="RuleBase" id="RU003953"/>
    </source>
</evidence>
<dbReference type="Gene3D" id="3.30.460.10">
    <property type="entry name" value="Beta Polymerase, domain 2"/>
    <property type="match status" value="1"/>
</dbReference>
<evidence type="ECO:0000256" key="2">
    <source>
        <dbReference type="ARBA" id="ARBA00022679"/>
    </source>
</evidence>
<feature type="domain" description="tRNA nucleotidyltransferase/poly(A) polymerase RNA and SrmB- binding" evidence="11">
    <location>
        <begin position="142"/>
        <end position="203"/>
    </location>
</feature>
<evidence type="ECO:0000313" key="13">
    <source>
        <dbReference type="EMBL" id="UQK59537.1"/>
    </source>
</evidence>
<evidence type="ECO:0000259" key="10">
    <source>
        <dbReference type="Pfam" id="PF01743"/>
    </source>
</evidence>
<dbReference type="SUPFAM" id="SSF81891">
    <property type="entry name" value="Poly A polymerase C-terminal region-like"/>
    <property type="match status" value="1"/>
</dbReference>
<comment type="similarity">
    <text evidence="9">Belongs to the tRNA nucleotidyltransferase/poly(A) polymerase family.</text>
</comment>
<dbReference type="GO" id="GO:0000166">
    <property type="term" value="F:nucleotide binding"/>
    <property type="evidence" value="ECO:0007669"/>
    <property type="project" value="UniProtKB-KW"/>
</dbReference>
<dbReference type="EMBL" id="CP096649">
    <property type="protein sequence ID" value="UQK59537.1"/>
    <property type="molecule type" value="Genomic_DNA"/>
</dbReference>
<gene>
    <name evidence="13" type="ORF">M1R53_02515</name>
</gene>
<dbReference type="Pfam" id="PF13735">
    <property type="entry name" value="tRNA_NucTran2_2"/>
    <property type="match status" value="1"/>
</dbReference>
<dbReference type="GO" id="GO:0046872">
    <property type="term" value="F:metal ion binding"/>
    <property type="evidence" value="ECO:0007669"/>
    <property type="project" value="UniProtKB-KW"/>
</dbReference>
<accession>A0A9E7DKP5</accession>
<dbReference type="InterPro" id="IPR032828">
    <property type="entry name" value="PolyA_RNA-bd"/>
</dbReference>
<feature type="domain" description="CCA-adding enzyme C-terminal" evidence="12">
    <location>
        <begin position="268"/>
        <end position="405"/>
    </location>
</feature>
<evidence type="ECO:0000259" key="11">
    <source>
        <dbReference type="Pfam" id="PF12627"/>
    </source>
</evidence>
<dbReference type="NCBIfam" id="TIGR00277">
    <property type="entry name" value="HDIG"/>
    <property type="match status" value="1"/>
</dbReference>
<dbReference type="Pfam" id="PF12627">
    <property type="entry name" value="PolyA_pol_RNAbd"/>
    <property type="match status" value="1"/>
</dbReference>
<evidence type="ECO:0000256" key="5">
    <source>
        <dbReference type="ARBA" id="ARBA00022723"/>
    </source>
</evidence>
<evidence type="ECO:0000256" key="4">
    <source>
        <dbReference type="ARBA" id="ARBA00022695"/>
    </source>
</evidence>
<dbReference type="GO" id="GO:0008033">
    <property type="term" value="P:tRNA processing"/>
    <property type="evidence" value="ECO:0007669"/>
    <property type="project" value="UniProtKB-KW"/>
</dbReference>
<evidence type="ECO:0000256" key="1">
    <source>
        <dbReference type="ARBA" id="ARBA00001946"/>
    </source>
</evidence>
<dbReference type="Gene3D" id="1.10.3090.10">
    <property type="entry name" value="cca-adding enzyme, domain 2"/>
    <property type="match status" value="1"/>
</dbReference>
<dbReference type="Pfam" id="PF01743">
    <property type="entry name" value="PolyA_pol"/>
    <property type="match status" value="1"/>
</dbReference>
<keyword evidence="4" id="KW-0548">Nucleotidyltransferase</keyword>
<dbReference type="GO" id="GO:0000049">
    <property type="term" value="F:tRNA binding"/>
    <property type="evidence" value="ECO:0007669"/>
    <property type="project" value="TreeGrafter"/>
</dbReference>
<dbReference type="InterPro" id="IPR003607">
    <property type="entry name" value="HD/PDEase_dom"/>
</dbReference>
<keyword evidence="6" id="KW-0547">Nucleotide-binding</keyword>
<proteinExistence type="inferred from homology"/>
<evidence type="ECO:0000256" key="6">
    <source>
        <dbReference type="ARBA" id="ARBA00022741"/>
    </source>
</evidence>
<dbReference type="InterPro" id="IPR006675">
    <property type="entry name" value="HDIG_dom"/>
</dbReference>
<keyword evidence="3" id="KW-0819">tRNA processing</keyword>
<feature type="domain" description="Poly A polymerase head" evidence="10">
    <location>
        <begin position="2"/>
        <end position="115"/>
    </location>
</feature>
<dbReference type="AlphaFoldDB" id="A0A9E7DKP5"/>
<organism evidence="13 14">
    <name type="scientific">Fenollaria massiliensis</name>
    <dbReference type="NCBI Taxonomy" id="938288"/>
    <lineage>
        <taxon>Bacteria</taxon>
        <taxon>Bacillati</taxon>
        <taxon>Bacillota</taxon>
        <taxon>Clostridia</taxon>
        <taxon>Eubacteriales</taxon>
        <taxon>Fenollaria</taxon>
    </lineage>
</organism>
<dbReference type="GO" id="GO:0016779">
    <property type="term" value="F:nucleotidyltransferase activity"/>
    <property type="evidence" value="ECO:0007669"/>
    <property type="project" value="UniProtKB-KW"/>
</dbReference>
<evidence type="ECO:0000256" key="8">
    <source>
        <dbReference type="ARBA" id="ARBA00022884"/>
    </source>
</evidence>
<dbReference type="PANTHER" id="PTHR46173">
    <property type="entry name" value="CCA TRNA NUCLEOTIDYLTRANSFERASE 1, MITOCHONDRIAL"/>
    <property type="match status" value="1"/>
</dbReference>
<sequence length="415" mass="48410">MRDYLLCKDVYDIDICTAKRPDEIINLLSDYELDTKFMKYGSVKIKGENAIEITTFRREDDYADGRHPSTLSFTSDVKEDLIRRDFTINTMLMDENKNIYDFLQSKKDLDAKILRTVIDPYESFAKDYLRILRLVRFAAKLGFEIEEETFKAAKKYAPFIKTLSKDKFREEFNKILLLDNAQYAFTLMHELGILKEVLPEIDNEFDYDQNNPYHSYDLFTHTMKAVEATEKDLPTRLAALFHDVAKPLTRSEDGDISHYYDHDKVGAEMAVDILKKFNYDKKTINLVHDLILKHMKQDPNFGIKAVRRLYNYYGKDNIYRYLDLIRADTIATRPGRELDNIAKFETYIKEIEDSLDKSGELKLAVSGDDLIAMGYAPGKKFAHALGKIKEMVSLGELENDRETLLPLLKEYMEEE</sequence>
<dbReference type="SUPFAM" id="SSF81301">
    <property type="entry name" value="Nucleotidyltransferase"/>
    <property type="match status" value="1"/>
</dbReference>
<dbReference type="InterPro" id="IPR050264">
    <property type="entry name" value="Bact_CCA-adding_enz_type3_sf"/>
</dbReference>
<keyword evidence="14" id="KW-1185">Reference proteome</keyword>
<keyword evidence="5" id="KW-0479">Metal-binding</keyword>
<keyword evidence="7" id="KW-0460">Magnesium</keyword>
<dbReference type="InterPro" id="IPR032810">
    <property type="entry name" value="CCA-adding_enz_C"/>
</dbReference>
<evidence type="ECO:0000256" key="3">
    <source>
        <dbReference type="ARBA" id="ARBA00022694"/>
    </source>
</evidence>
<dbReference type="KEGG" id="fms:M1R53_02515"/>
<name>A0A9E7DKP5_9FIRM</name>
<evidence type="ECO:0000256" key="7">
    <source>
        <dbReference type="ARBA" id="ARBA00022842"/>
    </source>
</evidence>
<reference evidence="13" key="1">
    <citation type="submission" date="2022-04" db="EMBL/GenBank/DDBJ databases">
        <title>Complete genome sequences of Ezakiella coagulans and Fenollaria massiliensis.</title>
        <authorList>
            <person name="France M.T."/>
            <person name="Clifford J."/>
            <person name="Narina S."/>
            <person name="Rutt L."/>
            <person name="Ravel J."/>
        </authorList>
    </citation>
    <scope>NUCLEOTIDE SEQUENCE</scope>
    <source>
        <strain evidence="13">C0061C2</strain>
    </source>
</reference>
<protein>
    <submittedName>
        <fullName evidence="13">CCA tRNA nucleotidyltransferase</fullName>
    </submittedName>
</protein>
<comment type="cofactor">
    <cofactor evidence="1">
        <name>Mg(2+)</name>
        <dbReference type="ChEBI" id="CHEBI:18420"/>
    </cofactor>
</comment>
<keyword evidence="8 9" id="KW-0694">RNA-binding</keyword>
<dbReference type="CDD" id="cd00077">
    <property type="entry name" value="HDc"/>
    <property type="match status" value="1"/>
</dbReference>
<dbReference type="PANTHER" id="PTHR46173:SF1">
    <property type="entry name" value="CCA TRNA NUCLEOTIDYLTRANSFERASE 1, MITOCHONDRIAL"/>
    <property type="match status" value="1"/>
</dbReference>
<dbReference type="InterPro" id="IPR043519">
    <property type="entry name" value="NT_sf"/>
</dbReference>
<evidence type="ECO:0000259" key="12">
    <source>
        <dbReference type="Pfam" id="PF13735"/>
    </source>
</evidence>
<keyword evidence="2 9" id="KW-0808">Transferase</keyword>
<dbReference type="InterPro" id="IPR002646">
    <property type="entry name" value="PolA_pol_head_dom"/>
</dbReference>
<dbReference type="Proteomes" id="UP000831151">
    <property type="component" value="Chromosome"/>
</dbReference>